<comment type="similarity">
    <text evidence="2">Belongs to the ABC transporter superfamily. ABCG family. Eye pigment precursor importer (TC 3.A.1.204) subfamily.</text>
</comment>
<evidence type="ECO:0000256" key="7">
    <source>
        <dbReference type="SAM" id="MobiDB-lite"/>
    </source>
</evidence>
<feature type="transmembrane region" description="Helical" evidence="8">
    <location>
        <begin position="765"/>
        <end position="788"/>
    </location>
</feature>
<dbReference type="Gene3D" id="3.40.50.300">
    <property type="entry name" value="P-loop containing nucleotide triphosphate hydrolases"/>
    <property type="match status" value="1"/>
</dbReference>
<accession>A0A922HVD1</accession>
<feature type="transmembrane region" description="Helical" evidence="8">
    <location>
        <begin position="619"/>
        <end position="638"/>
    </location>
</feature>
<proteinExistence type="inferred from homology"/>
<gene>
    <name evidence="10" type="primary">wht-4_22</name>
    <name evidence="10" type="ORF">DERF_011852</name>
</gene>
<reference evidence="10" key="1">
    <citation type="submission" date="2013-05" db="EMBL/GenBank/DDBJ databases">
        <authorList>
            <person name="Yim A.K.Y."/>
            <person name="Chan T.F."/>
            <person name="Ji K.M."/>
            <person name="Liu X.Y."/>
            <person name="Zhou J.W."/>
            <person name="Li R.Q."/>
            <person name="Yang K.Y."/>
            <person name="Li J."/>
            <person name="Li M."/>
            <person name="Law P.T.W."/>
            <person name="Wu Y.L."/>
            <person name="Cai Z.L."/>
            <person name="Qin H."/>
            <person name="Bao Y."/>
            <person name="Leung R.K.K."/>
            <person name="Ng P.K.S."/>
            <person name="Zou J."/>
            <person name="Zhong X.J."/>
            <person name="Ran P.X."/>
            <person name="Zhong N.S."/>
            <person name="Liu Z.G."/>
            <person name="Tsui S.K.W."/>
        </authorList>
    </citation>
    <scope>NUCLEOTIDE SEQUENCE</scope>
    <source>
        <strain evidence="10">Derf</strain>
        <tissue evidence="10">Whole organism</tissue>
    </source>
</reference>
<protein>
    <submittedName>
        <fullName evidence="10">ABC protein, sub ABCG</fullName>
    </submittedName>
</protein>
<keyword evidence="6 8" id="KW-0472">Membrane</keyword>
<organism evidence="10 11">
    <name type="scientific">Dermatophagoides farinae</name>
    <name type="common">American house dust mite</name>
    <dbReference type="NCBI Taxonomy" id="6954"/>
    <lineage>
        <taxon>Eukaryota</taxon>
        <taxon>Metazoa</taxon>
        <taxon>Ecdysozoa</taxon>
        <taxon>Arthropoda</taxon>
        <taxon>Chelicerata</taxon>
        <taxon>Arachnida</taxon>
        <taxon>Acari</taxon>
        <taxon>Acariformes</taxon>
        <taxon>Sarcoptiformes</taxon>
        <taxon>Astigmata</taxon>
        <taxon>Psoroptidia</taxon>
        <taxon>Analgoidea</taxon>
        <taxon>Pyroglyphidae</taxon>
        <taxon>Dermatophagoidinae</taxon>
        <taxon>Dermatophagoides</taxon>
    </lineage>
</organism>
<dbReference type="InterPro" id="IPR027417">
    <property type="entry name" value="P-loop_NTPase"/>
</dbReference>
<dbReference type="PROSITE" id="PS50893">
    <property type="entry name" value="ABC_TRANSPORTER_2"/>
    <property type="match status" value="1"/>
</dbReference>
<evidence type="ECO:0000313" key="10">
    <source>
        <dbReference type="EMBL" id="KAH9507154.1"/>
    </source>
</evidence>
<dbReference type="EMBL" id="ASGP02000005">
    <property type="protein sequence ID" value="KAH9507154.1"/>
    <property type="molecule type" value="Genomic_DNA"/>
</dbReference>
<dbReference type="GO" id="GO:0005886">
    <property type="term" value="C:plasma membrane"/>
    <property type="evidence" value="ECO:0007669"/>
    <property type="project" value="TreeGrafter"/>
</dbReference>
<dbReference type="Proteomes" id="UP000790347">
    <property type="component" value="Unassembled WGS sequence"/>
</dbReference>
<keyword evidence="4 8" id="KW-0812">Transmembrane</keyword>
<evidence type="ECO:0000256" key="6">
    <source>
        <dbReference type="ARBA" id="ARBA00023136"/>
    </source>
</evidence>
<evidence type="ECO:0000256" key="1">
    <source>
        <dbReference type="ARBA" id="ARBA00004141"/>
    </source>
</evidence>
<dbReference type="PANTHER" id="PTHR48041">
    <property type="entry name" value="ABC TRANSPORTER G FAMILY MEMBER 28"/>
    <property type="match status" value="1"/>
</dbReference>
<comment type="caution">
    <text evidence="10">The sequence shown here is derived from an EMBL/GenBank/DDBJ whole genome shotgun (WGS) entry which is preliminary data.</text>
</comment>
<dbReference type="GO" id="GO:0005524">
    <property type="term" value="F:ATP binding"/>
    <property type="evidence" value="ECO:0007669"/>
    <property type="project" value="InterPro"/>
</dbReference>
<feature type="domain" description="ABC transporter" evidence="9">
    <location>
        <begin position="144"/>
        <end position="373"/>
    </location>
</feature>
<evidence type="ECO:0000313" key="11">
    <source>
        <dbReference type="Proteomes" id="UP000790347"/>
    </source>
</evidence>
<dbReference type="InterPro" id="IPR013525">
    <property type="entry name" value="ABC2_TM"/>
</dbReference>
<dbReference type="AlphaFoldDB" id="A0A922HVD1"/>
<feature type="compositionally biased region" description="Low complexity" evidence="7">
    <location>
        <begin position="7"/>
        <end position="16"/>
    </location>
</feature>
<keyword evidence="11" id="KW-1185">Reference proteome</keyword>
<evidence type="ECO:0000256" key="3">
    <source>
        <dbReference type="ARBA" id="ARBA00022448"/>
    </source>
</evidence>
<evidence type="ECO:0000256" key="5">
    <source>
        <dbReference type="ARBA" id="ARBA00022989"/>
    </source>
</evidence>
<dbReference type="PANTHER" id="PTHR48041:SF78">
    <property type="entry name" value="ABC TRANSPORTER EXPRESSED IN TRACHEA, ISOFORM A"/>
    <property type="match status" value="1"/>
</dbReference>
<feature type="compositionally biased region" description="Low complexity" evidence="7">
    <location>
        <begin position="30"/>
        <end position="47"/>
    </location>
</feature>
<feature type="transmembrane region" description="Helical" evidence="8">
    <location>
        <begin position="447"/>
        <end position="466"/>
    </location>
</feature>
<keyword evidence="5 8" id="KW-1133">Transmembrane helix</keyword>
<evidence type="ECO:0000256" key="4">
    <source>
        <dbReference type="ARBA" id="ARBA00022692"/>
    </source>
</evidence>
<dbReference type="GO" id="GO:0140359">
    <property type="term" value="F:ABC-type transporter activity"/>
    <property type="evidence" value="ECO:0007669"/>
    <property type="project" value="InterPro"/>
</dbReference>
<feature type="region of interest" description="Disordered" evidence="7">
    <location>
        <begin position="1"/>
        <end position="48"/>
    </location>
</feature>
<evidence type="ECO:0000256" key="8">
    <source>
        <dbReference type="SAM" id="Phobius"/>
    </source>
</evidence>
<dbReference type="Pfam" id="PF00005">
    <property type="entry name" value="ABC_tran"/>
    <property type="match status" value="1"/>
</dbReference>
<name>A0A922HVD1_DERFA</name>
<dbReference type="GO" id="GO:0016887">
    <property type="term" value="F:ATP hydrolysis activity"/>
    <property type="evidence" value="ECO:0007669"/>
    <property type="project" value="InterPro"/>
</dbReference>
<reference evidence="10" key="2">
    <citation type="journal article" date="2022" name="Res Sq">
        <title>Comparative Genomics Reveals Insights into the Divergent Evolution of Astigmatic Mites and Household Pest Adaptations.</title>
        <authorList>
            <person name="Xiong Q."/>
            <person name="Wan A.T.-Y."/>
            <person name="Liu X.-Y."/>
            <person name="Fung C.S.-H."/>
            <person name="Xiao X."/>
            <person name="Malainual N."/>
            <person name="Hou J."/>
            <person name="Wang L."/>
            <person name="Wang M."/>
            <person name="Yang K."/>
            <person name="Cui Y."/>
            <person name="Leung E."/>
            <person name="Nong W."/>
            <person name="Shin S.-K."/>
            <person name="Au S."/>
            <person name="Jeong K.Y."/>
            <person name="Chew F.T."/>
            <person name="Hui J."/>
            <person name="Leung T.F."/>
            <person name="Tungtrongchitr A."/>
            <person name="Zhong N."/>
            <person name="Liu Z."/>
            <person name="Tsui S."/>
        </authorList>
    </citation>
    <scope>NUCLEOTIDE SEQUENCE</scope>
    <source>
        <strain evidence="10">Derf</strain>
        <tissue evidence="10">Whole organism</tissue>
    </source>
</reference>
<sequence length="862" mass="97319">MNNQQISQDSLNSDILNLDDEDNYMDNGYNDNPTSNSPQTSSPQSDQILTDKSKEPLSAAMTQQHRNQSMANTAATVATVPVLKSIVNGTNVHANYVHRTGPVDSGKIRMLVNPNLIKIPSIMNGSINNNQVLPIENPAKSFDVIWKDIVYSVRQFNRATLKMESRNILNGLSGQISSNQVTAIMGPSGAGRKNVGLTGCLNVRNINQIRIAYVPQNNCLMELLTVYETLTFACRLNYSTMPTVNYNRVEKLITEFGLSEIRDTKVARCSGGQQKRISIALELFSKPNLLILDEPTTGLDSSSCSLVVKIIRELVRNPKYPMAVLATIHQPSWSVFTEFDNVYIISHKGENLYLGPPQKLLPLLEKINLPCDRYNSPPDYIIEIAAADYGSKPIELIQQEFQGPQLGDDELEQLMTMAETRVIRKTPLLKSTLILLNRHGIIFSRNMMIVFYRVIGIILLSVWLSVTFGNSIGESSGCPLKKLQLYHMPIDRLNTLFEEEVLSVMQNNCCLFFGLIVGLISGITTTVLGFPREMHTLMKEYNNGWYSCISFYVTKTIIDIPMQLAIPSIYTVYIYTSTGQPNQYFREAYLLLITIMVSFVAEGIGAAVSAIFMRDPTTAAFAAGAVPMPMILFGGFLVKYSRMPFYMQWASWLSLMKYAYEAMITSMYGFDRCQYNYELFVSRVNVSAIEKPTWAEYLPFMLSTLNPNGDQNPDESLTGMDEDEIAIRQLYTTAFDAVNGRNTSKAFSYDVSIIFSYYNIDGDWVLYRSLIIMVIYLIIVKIITYFVILNKLKRESPTEFPRQNQHKKASATSNHQSFSALCSTLKKIAPSFEDEDCTAIVRRWAELRAFLLMWRKIHPKNV</sequence>
<feature type="transmembrane region" description="Helical" evidence="8">
    <location>
        <begin position="511"/>
        <end position="530"/>
    </location>
</feature>
<evidence type="ECO:0000256" key="2">
    <source>
        <dbReference type="ARBA" id="ARBA00005814"/>
    </source>
</evidence>
<dbReference type="PROSITE" id="PS00211">
    <property type="entry name" value="ABC_TRANSPORTER_1"/>
    <property type="match status" value="1"/>
</dbReference>
<dbReference type="SUPFAM" id="SSF52540">
    <property type="entry name" value="P-loop containing nucleoside triphosphate hydrolases"/>
    <property type="match status" value="1"/>
</dbReference>
<dbReference type="Pfam" id="PF01061">
    <property type="entry name" value="ABC2_membrane"/>
    <property type="match status" value="1"/>
</dbReference>
<feature type="transmembrane region" description="Helical" evidence="8">
    <location>
        <begin position="589"/>
        <end position="613"/>
    </location>
</feature>
<comment type="subcellular location">
    <subcellularLocation>
        <location evidence="1">Membrane</location>
        <topology evidence="1">Multi-pass membrane protein</topology>
    </subcellularLocation>
</comment>
<dbReference type="InterPro" id="IPR017871">
    <property type="entry name" value="ABC_transporter-like_CS"/>
</dbReference>
<evidence type="ECO:0000259" key="9">
    <source>
        <dbReference type="PROSITE" id="PS50893"/>
    </source>
</evidence>
<dbReference type="InterPro" id="IPR050352">
    <property type="entry name" value="ABCG_transporters"/>
</dbReference>
<keyword evidence="3" id="KW-0813">Transport</keyword>
<dbReference type="InterPro" id="IPR003439">
    <property type="entry name" value="ABC_transporter-like_ATP-bd"/>
</dbReference>